<dbReference type="SUPFAM" id="SSF51658">
    <property type="entry name" value="Xylose isomerase-like"/>
    <property type="match status" value="1"/>
</dbReference>
<sequence length="298" mass="33950">MQLENIPFKLGIQPIAWINQGIPEFPDLYSSEEIIREMASLGFSGTEMNPKFMEEDNFESILENYGMEIASQWKSVTFSDASLRDSELTGFKQHADFLNKMGCKAVIVCEMGGSDLSIPQRNFVEPLNEEQWDSLVKGLELAGEYCNSLGMDLVYHHHAATAIETEGEIGRLMDMTDHRSVSMLFDTGHAYYGGADPYALLMKYFDRIKYVHLKDVRKGKIENCLRNKEKFKEGVMNGMFTVPGDGDIDFAPILEMLVMRKYDGWALIEAEQHPEKANPYRYSKSAKEYIENLVLAMD</sequence>
<dbReference type="NCBIfam" id="TIGR04379">
    <property type="entry name" value="myo_inos_iolE"/>
    <property type="match status" value="1"/>
</dbReference>
<name>A0A265N7K3_9BACI</name>
<proteinExistence type="predicted"/>
<dbReference type="Gene3D" id="3.20.20.150">
    <property type="entry name" value="Divalent-metal-dependent TIM barrel enzymes"/>
    <property type="match status" value="1"/>
</dbReference>
<organism evidence="2 3">
    <name type="scientific">Virgibacillus indicus</name>
    <dbReference type="NCBI Taxonomy" id="2024554"/>
    <lineage>
        <taxon>Bacteria</taxon>
        <taxon>Bacillati</taxon>
        <taxon>Bacillota</taxon>
        <taxon>Bacilli</taxon>
        <taxon>Bacillales</taxon>
        <taxon>Bacillaceae</taxon>
        <taxon>Virgibacillus</taxon>
    </lineage>
</organism>
<feature type="domain" description="Xylose isomerase-like TIM barrel" evidence="1">
    <location>
        <begin position="36"/>
        <end position="277"/>
    </location>
</feature>
<evidence type="ECO:0000313" key="3">
    <source>
        <dbReference type="Proteomes" id="UP000216498"/>
    </source>
</evidence>
<dbReference type="InterPro" id="IPR036237">
    <property type="entry name" value="Xyl_isomerase-like_sf"/>
</dbReference>
<dbReference type="Proteomes" id="UP000216498">
    <property type="component" value="Unassembled WGS sequence"/>
</dbReference>
<dbReference type="Pfam" id="PF01261">
    <property type="entry name" value="AP_endonuc_2"/>
    <property type="match status" value="1"/>
</dbReference>
<comment type="caution">
    <text evidence="2">The sequence shown here is derived from an EMBL/GenBank/DDBJ whole genome shotgun (WGS) entry which is preliminary data.</text>
</comment>
<evidence type="ECO:0000313" key="2">
    <source>
        <dbReference type="EMBL" id="OZU88010.1"/>
    </source>
</evidence>
<evidence type="ECO:0000259" key="1">
    <source>
        <dbReference type="Pfam" id="PF01261"/>
    </source>
</evidence>
<dbReference type="InterPro" id="IPR013022">
    <property type="entry name" value="Xyl_isomerase-like_TIM-brl"/>
</dbReference>
<protein>
    <submittedName>
        <fullName evidence="2">Myo-inosose-2 dehydratase</fullName>
    </submittedName>
</protein>
<dbReference type="PANTHER" id="PTHR12110:SF41">
    <property type="entry name" value="INOSOSE DEHYDRATASE"/>
    <property type="match status" value="1"/>
</dbReference>
<dbReference type="PANTHER" id="PTHR12110">
    <property type="entry name" value="HYDROXYPYRUVATE ISOMERASE"/>
    <property type="match status" value="1"/>
</dbReference>
<accession>A0A265N7K3</accession>
<keyword evidence="3" id="KW-1185">Reference proteome</keyword>
<dbReference type="EMBL" id="NPMS01000006">
    <property type="protein sequence ID" value="OZU88010.1"/>
    <property type="molecule type" value="Genomic_DNA"/>
</dbReference>
<dbReference type="OrthoDB" id="9779184at2"/>
<gene>
    <name evidence="2" type="primary">iolE</name>
    <name evidence="2" type="ORF">CIL03_12795</name>
</gene>
<dbReference type="InterPro" id="IPR030823">
    <property type="entry name" value="IolE/MocC"/>
</dbReference>
<dbReference type="RefSeq" id="WP_094886267.1">
    <property type="nucleotide sequence ID" value="NZ_NPMS01000006.1"/>
</dbReference>
<reference evidence="2 3" key="1">
    <citation type="submission" date="2017-08" db="EMBL/GenBank/DDBJ databases">
        <title>Virgibacillus indicus sp. nov. and Virgibacillus profoundi sp. nov, two moderately halophilic bacteria isolated from marine sediment by using the Microfluidic Streak Plate.</title>
        <authorList>
            <person name="Xu B."/>
            <person name="Hu B."/>
            <person name="Wang J."/>
            <person name="Zhu Y."/>
            <person name="Huang L."/>
            <person name="Du W."/>
            <person name="Huang Y."/>
        </authorList>
    </citation>
    <scope>NUCLEOTIDE SEQUENCE [LARGE SCALE GENOMIC DNA]</scope>
    <source>
        <strain evidence="2 3">IO3-P2-C2</strain>
    </source>
</reference>
<dbReference type="InterPro" id="IPR050312">
    <property type="entry name" value="IolE/XylAMocC-like"/>
</dbReference>
<dbReference type="AlphaFoldDB" id="A0A265N7K3"/>